<name>A0A3B0ZRL2_9ZZZZ</name>
<gene>
    <name evidence="1" type="ORF">MNBD_GAMMA18-602</name>
</gene>
<dbReference type="Pfam" id="PF04214">
    <property type="entry name" value="DUF411"/>
    <property type="match status" value="1"/>
</dbReference>
<sequence length="169" mass="19140">MEIAMKQYIAPCISIIFTLMLLQPMAYAESIWDPKQPPALIEKPLNITVYRSESCGCCKDWIDHLEKHNFKVDDIINNDMHTVKRELGLPGELASCHTGIIDGYVIEGHVPAQDIKKLVHRRPDIAGLAVPQMPHGSPGMETGRKDEFSVIAFDKKGNFEQFSHYKNQH</sequence>
<proteinExistence type="predicted"/>
<dbReference type="AlphaFoldDB" id="A0A3B0ZRL2"/>
<organism evidence="1">
    <name type="scientific">hydrothermal vent metagenome</name>
    <dbReference type="NCBI Taxonomy" id="652676"/>
    <lineage>
        <taxon>unclassified sequences</taxon>
        <taxon>metagenomes</taxon>
        <taxon>ecological metagenomes</taxon>
    </lineage>
</organism>
<reference evidence="1" key="1">
    <citation type="submission" date="2018-06" db="EMBL/GenBank/DDBJ databases">
        <authorList>
            <person name="Zhirakovskaya E."/>
        </authorList>
    </citation>
    <scope>NUCLEOTIDE SEQUENCE</scope>
</reference>
<dbReference type="SUPFAM" id="SSF52833">
    <property type="entry name" value="Thioredoxin-like"/>
    <property type="match status" value="1"/>
</dbReference>
<dbReference type="InterPro" id="IPR036249">
    <property type="entry name" value="Thioredoxin-like_sf"/>
</dbReference>
<accession>A0A3B0ZRL2</accession>
<evidence type="ECO:0000313" key="1">
    <source>
        <dbReference type="EMBL" id="VAW88679.1"/>
    </source>
</evidence>
<protein>
    <submittedName>
        <fullName evidence="1">CopG protein</fullName>
    </submittedName>
</protein>
<dbReference type="EMBL" id="UOFP01000231">
    <property type="protein sequence ID" value="VAW88679.1"/>
    <property type="molecule type" value="Genomic_DNA"/>
</dbReference>
<dbReference type="InterPro" id="IPR007332">
    <property type="entry name" value="DUF411"/>
</dbReference>